<name>A0A1G9K198_9BACT</name>
<dbReference type="InterPro" id="IPR029010">
    <property type="entry name" value="ThuA-like"/>
</dbReference>
<feature type="chain" id="PRO_5011764547" evidence="1">
    <location>
        <begin position="26"/>
        <end position="260"/>
    </location>
</feature>
<proteinExistence type="predicted"/>
<dbReference type="Gene3D" id="3.40.50.880">
    <property type="match status" value="1"/>
</dbReference>
<dbReference type="Pfam" id="PF06283">
    <property type="entry name" value="ThuA"/>
    <property type="match status" value="1"/>
</dbReference>
<sequence length="260" mass="29449">MPNFSLRWVPLWGLLLWLASAVAVAQTPASFRVLVYTRNGEGYVHENRAASVEAIRGLGKTHGFAVDASDDPAVFTDHNLRRYAVLIFSNTNNETFTTQAQKDAFQRYIRQGGGFVGLHSTSGSERQWPWFAQMLGGRFFRHPERQDFDVKVLDRTHPSTDFLPDVWPVKDDECYYLKFLNPDMHVLLAADLSTVTDDQKGEYPGDVFGGLCPLAWYHAFDGGRQWYTALGHRPEQYQDPMLLRHILGGIQWAADKAATP</sequence>
<keyword evidence="3" id="KW-0315">Glutamine amidotransferase</keyword>
<dbReference type="OrthoDB" id="9816308at2"/>
<dbReference type="GO" id="GO:0016740">
    <property type="term" value="F:transferase activity"/>
    <property type="evidence" value="ECO:0007669"/>
    <property type="project" value="UniProtKB-KW"/>
</dbReference>
<feature type="domain" description="ThuA-like" evidence="2">
    <location>
        <begin position="32"/>
        <end position="253"/>
    </location>
</feature>
<evidence type="ECO:0000313" key="3">
    <source>
        <dbReference type="EMBL" id="SDL43528.1"/>
    </source>
</evidence>
<keyword evidence="1" id="KW-0732">Signal</keyword>
<accession>A0A1G9K198</accession>
<dbReference type="InterPro" id="IPR029062">
    <property type="entry name" value="Class_I_gatase-like"/>
</dbReference>
<dbReference type="Proteomes" id="UP000198510">
    <property type="component" value="Unassembled WGS sequence"/>
</dbReference>
<feature type="signal peptide" evidence="1">
    <location>
        <begin position="1"/>
        <end position="25"/>
    </location>
</feature>
<keyword evidence="3" id="KW-0808">Transferase</keyword>
<dbReference type="SUPFAM" id="SSF52317">
    <property type="entry name" value="Class I glutamine amidotransferase-like"/>
    <property type="match status" value="1"/>
</dbReference>
<gene>
    <name evidence="3" type="ORF">SAMN05421823_10617</name>
</gene>
<dbReference type="AlphaFoldDB" id="A0A1G9K198"/>
<evidence type="ECO:0000313" key="4">
    <source>
        <dbReference type="Proteomes" id="UP000198510"/>
    </source>
</evidence>
<dbReference type="EMBL" id="FNFO01000006">
    <property type="protein sequence ID" value="SDL43528.1"/>
    <property type="molecule type" value="Genomic_DNA"/>
</dbReference>
<keyword evidence="4" id="KW-1185">Reference proteome</keyword>
<evidence type="ECO:0000259" key="2">
    <source>
        <dbReference type="Pfam" id="PF06283"/>
    </source>
</evidence>
<dbReference type="RefSeq" id="WP_089683613.1">
    <property type="nucleotide sequence ID" value="NZ_FNFO01000006.1"/>
</dbReference>
<dbReference type="PANTHER" id="PTHR40469">
    <property type="entry name" value="SECRETED GLYCOSYL HYDROLASE"/>
    <property type="match status" value="1"/>
</dbReference>
<reference evidence="3 4" key="1">
    <citation type="submission" date="2016-10" db="EMBL/GenBank/DDBJ databases">
        <authorList>
            <person name="de Groot N.N."/>
        </authorList>
    </citation>
    <scope>NUCLEOTIDE SEQUENCE [LARGE SCALE GENOMIC DNA]</scope>
    <source>
        <strain evidence="3 4">DSM 25186</strain>
    </source>
</reference>
<organism evidence="3 4">
    <name type="scientific">Catalinimonas alkaloidigena</name>
    <dbReference type="NCBI Taxonomy" id="1075417"/>
    <lineage>
        <taxon>Bacteria</taxon>
        <taxon>Pseudomonadati</taxon>
        <taxon>Bacteroidota</taxon>
        <taxon>Cytophagia</taxon>
        <taxon>Cytophagales</taxon>
        <taxon>Catalimonadaceae</taxon>
        <taxon>Catalinimonas</taxon>
    </lineage>
</organism>
<evidence type="ECO:0000256" key="1">
    <source>
        <dbReference type="SAM" id="SignalP"/>
    </source>
</evidence>
<dbReference type="PANTHER" id="PTHR40469:SF2">
    <property type="entry name" value="GALACTOSE-BINDING DOMAIN-LIKE SUPERFAMILY PROTEIN"/>
    <property type="match status" value="1"/>
</dbReference>
<protein>
    <submittedName>
        <fullName evidence="3">Type 1 glutamine amidotransferase (GATase1)</fullName>
    </submittedName>
</protein>
<dbReference type="STRING" id="1075417.SAMN05421823_10617"/>